<dbReference type="RefSeq" id="XP_030829229.1">
    <property type="nucleotide sequence ID" value="XM_030973369.1"/>
</dbReference>
<keyword evidence="3" id="KW-1185">Reference proteome</keyword>
<organism evidence="2 3">
    <name type="scientific">Strongylocentrotus purpuratus</name>
    <name type="common">Purple sea urchin</name>
    <dbReference type="NCBI Taxonomy" id="7668"/>
    <lineage>
        <taxon>Eukaryota</taxon>
        <taxon>Metazoa</taxon>
        <taxon>Echinodermata</taxon>
        <taxon>Eleutherozoa</taxon>
        <taxon>Echinozoa</taxon>
        <taxon>Echinoidea</taxon>
        <taxon>Euechinoidea</taxon>
        <taxon>Echinacea</taxon>
        <taxon>Camarodonta</taxon>
        <taxon>Echinidea</taxon>
        <taxon>Strongylocentrotidae</taxon>
        <taxon>Strongylocentrotus</taxon>
    </lineage>
</organism>
<dbReference type="Proteomes" id="UP000007110">
    <property type="component" value="Unassembled WGS sequence"/>
</dbReference>
<accession>A0A7M7N0G1</accession>
<dbReference type="EnsemblMetazoa" id="XM_030973369">
    <property type="protein sequence ID" value="XP_030829229"/>
    <property type="gene ID" value="LOC582643"/>
</dbReference>
<dbReference type="InParanoid" id="A0A7M7N0G1"/>
<keyword evidence="1" id="KW-0472">Membrane</keyword>
<feature type="transmembrane region" description="Helical" evidence="1">
    <location>
        <begin position="87"/>
        <end position="106"/>
    </location>
</feature>
<sequence>MSAYNTDIQAPLFGETQTWERAVNVIIGIVLVVIVTVTFISALVFPSWPPLPVNIFFSICIIFVCIGNILLIYWYRQGDVDPKFRLLIYYNSFCVIALCVAANLYFHEV</sequence>
<evidence type="ECO:0000313" key="3">
    <source>
        <dbReference type="Proteomes" id="UP000007110"/>
    </source>
</evidence>
<name>A0A7M7N0G1_STRPU</name>
<dbReference type="OMA" id="QERVIHW"/>
<dbReference type="PANTHER" id="PTHR28603">
    <property type="entry name" value="TRANSMEMBRANE PROTEIN 243"/>
    <property type="match status" value="1"/>
</dbReference>
<evidence type="ECO:0000313" key="2">
    <source>
        <dbReference type="EnsemblMetazoa" id="XP_030829229"/>
    </source>
</evidence>
<protein>
    <recommendedName>
        <fullName evidence="4">Transmembrane protein 243</fullName>
    </recommendedName>
</protein>
<dbReference type="Pfam" id="PF10856">
    <property type="entry name" value="DUF2678"/>
    <property type="match status" value="1"/>
</dbReference>
<dbReference type="KEGG" id="spu:582643"/>
<dbReference type="OrthoDB" id="17800at2759"/>
<evidence type="ECO:0000256" key="1">
    <source>
        <dbReference type="SAM" id="Phobius"/>
    </source>
</evidence>
<dbReference type="GeneID" id="582643"/>
<reference evidence="3" key="1">
    <citation type="submission" date="2015-02" db="EMBL/GenBank/DDBJ databases">
        <title>Genome sequencing for Strongylocentrotus purpuratus.</title>
        <authorList>
            <person name="Murali S."/>
            <person name="Liu Y."/>
            <person name="Vee V."/>
            <person name="English A."/>
            <person name="Wang M."/>
            <person name="Skinner E."/>
            <person name="Han Y."/>
            <person name="Muzny D.M."/>
            <person name="Worley K.C."/>
            <person name="Gibbs R.A."/>
        </authorList>
    </citation>
    <scope>NUCLEOTIDE SEQUENCE</scope>
</reference>
<reference evidence="2" key="2">
    <citation type="submission" date="2021-01" db="UniProtKB">
        <authorList>
            <consortium name="EnsemblMetazoa"/>
        </authorList>
    </citation>
    <scope>IDENTIFICATION</scope>
</reference>
<dbReference type="InterPro" id="IPR022564">
    <property type="entry name" value="DUF2678"/>
</dbReference>
<feature type="transmembrane region" description="Helical" evidence="1">
    <location>
        <begin position="51"/>
        <end position="75"/>
    </location>
</feature>
<dbReference type="FunCoup" id="A0A7M7N0G1">
    <property type="interactions" value="247"/>
</dbReference>
<keyword evidence="1" id="KW-1133">Transmembrane helix</keyword>
<keyword evidence="1" id="KW-0812">Transmembrane</keyword>
<dbReference type="PANTHER" id="PTHR28603:SF1">
    <property type="entry name" value="TRANSMEMBRANE PROTEIN 243"/>
    <property type="match status" value="1"/>
</dbReference>
<dbReference type="AlphaFoldDB" id="A0A7M7N0G1"/>
<proteinExistence type="predicted"/>
<evidence type="ECO:0008006" key="4">
    <source>
        <dbReference type="Google" id="ProtNLM"/>
    </source>
</evidence>
<feature type="transmembrane region" description="Helical" evidence="1">
    <location>
        <begin position="22"/>
        <end position="45"/>
    </location>
</feature>